<name>A0A363NL32_9SPHI</name>
<dbReference type="AlphaFoldDB" id="A0A363NL32"/>
<evidence type="ECO:0000313" key="3">
    <source>
        <dbReference type="Proteomes" id="UP000250831"/>
    </source>
</evidence>
<feature type="transmembrane region" description="Helical" evidence="1">
    <location>
        <begin position="102"/>
        <end position="122"/>
    </location>
</feature>
<keyword evidence="1" id="KW-0472">Membrane</keyword>
<dbReference type="OrthoDB" id="1356182at2"/>
<feature type="transmembrane region" description="Helical" evidence="1">
    <location>
        <begin position="44"/>
        <end position="64"/>
    </location>
</feature>
<proteinExistence type="predicted"/>
<dbReference type="RefSeq" id="WP_108636702.1">
    <property type="nucleotide sequence ID" value="NZ_DAMCKI010000062.1"/>
</dbReference>
<organism evidence="2 3">
    <name type="scientific">Sphingobacterium athyrii</name>
    <dbReference type="NCBI Taxonomy" id="2152717"/>
    <lineage>
        <taxon>Bacteria</taxon>
        <taxon>Pseudomonadati</taxon>
        <taxon>Bacteroidota</taxon>
        <taxon>Sphingobacteriia</taxon>
        <taxon>Sphingobacteriales</taxon>
        <taxon>Sphingobacteriaceae</taxon>
        <taxon>Sphingobacterium</taxon>
    </lineage>
</organism>
<evidence type="ECO:0000256" key="1">
    <source>
        <dbReference type="SAM" id="Phobius"/>
    </source>
</evidence>
<evidence type="ECO:0000313" key="2">
    <source>
        <dbReference type="EMBL" id="PUV21351.1"/>
    </source>
</evidence>
<reference evidence="2 3" key="1">
    <citation type="submission" date="2018-04" db="EMBL/GenBank/DDBJ databases">
        <title>Sphingobacterium sp. M46 Genome.</title>
        <authorList>
            <person name="Cheng J."/>
            <person name="Li Y."/>
        </authorList>
    </citation>
    <scope>NUCLEOTIDE SEQUENCE [LARGE SCALE GENOMIC DNA]</scope>
    <source>
        <strain evidence="2 3">M46</strain>
    </source>
</reference>
<feature type="transmembrane region" description="Helical" evidence="1">
    <location>
        <begin position="71"/>
        <end position="90"/>
    </location>
</feature>
<accession>A0A363NL32</accession>
<dbReference type="EMBL" id="QCXX01000010">
    <property type="protein sequence ID" value="PUV21351.1"/>
    <property type="molecule type" value="Genomic_DNA"/>
</dbReference>
<dbReference type="Proteomes" id="UP000250831">
    <property type="component" value="Unassembled WGS sequence"/>
</dbReference>
<keyword evidence="1" id="KW-1133">Transmembrane helix</keyword>
<sequence length="132" mass="14669">MNSYLKSVLVLLIVFVASFAAHYLVISGMNVGQYWSKATYSLVGMYAFGCCSSLLVAVLVFFANWSMPEKLGVIFLGLVLLKAVAGYIYIKDGLKTVENNFIEYNFLVVFFIALFVDVYVAFSALNQADKKV</sequence>
<keyword evidence="3" id="KW-1185">Reference proteome</keyword>
<comment type="caution">
    <text evidence="2">The sequence shown here is derived from an EMBL/GenBank/DDBJ whole genome shotgun (WGS) entry which is preliminary data.</text>
</comment>
<keyword evidence="1" id="KW-0812">Transmembrane</keyword>
<protein>
    <submittedName>
        <fullName evidence="2">Uncharacterized protein</fullName>
    </submittedName>
</protein>
<gene>
    <name evidence="2" type="ORF">DCO56_26400</name>
</gene>